<dbReference type="EMBL" id="CALOZG010000005">
    <property type="protein sequence ID" value="CAH4028432.1"/>
    <property type="molecule type" value="Genomic_DNA"/>
</dbReference>
<evidence type="ECO:0000313" key="3">
    <source>
        <dbReference type="Proteomes" id="UP001152562"/>
    </source>
</evidence>
<proteinExistence type="predicted"/>
<gene>
    <name evidence="2" type="ORF">PIBRA_LOCUS5270</name>
</gene>
<dbReference type="AlphaFoldDB" id="A0A9P0XAZ1"/>
<feature type="region of interest" description="Disordered" evidence="1">
    <location>
        <begin position="1"/>
        <end position="33"/>
    </location>
</feature>
<keyword evidence="3" id="KW-1185">Reference proteome</keyword>
<comment type="caution">
    <text evidence="2">The sequence shown here is derived from an EMBL/GenBank/DDBJ whole genome shotgun (WGS) entry which is preliminary data.</text>
</comment>
<organism evidence="2 3">
    <name type="scientific">Pieris brassicae</name>
    <name type="common">White butterfly</name>
    <name type="synonym">Large white butterfly</name>
    <dbReference type="NCBI Taxonomy" id="7116"/>
    <lineage>
        <taxon>Eukaryota</taxon>
        <taxon>Metazoa</taxon>
        <taxon>Ecdysozoa</taxon>
        <taxon>Arthropoda</taxon>
        <taxon>Hexapoda</taxon>
        <taxon>Insecta</taxon>
        <taxon>Pterygota</taxon>
        <taxon>Neoptera</taxon>
        <taxon>Endopterygota</taxon>
        <taxon>Lepidoptera</taxon>
        <taxon>Glossata</taxon>
        <taxon>Ditrysia</taxon>
        <taxon>Papilionoidea</taxon>
        <taxon>Pieridae</taxon>
        <taxon>Pierinae</taxon>
        <taxon>Pieris</taxon>
    </lineage>
</organism>
<protein>
    <recommendedName>
        <fullName evidence="4">Retrotransposon gag domain-containing protein</fullName>
    </recommendedName>
</protein>
<evidence type="ECO:0008006" key="4">
    <source>
        <dbReference type="Google" id="ProtNLM"/>
    </source>
</evidence>
<reference evidence="2" key="1">
    <citation type="submission" date="2022-05" db="EMBL/GenBank/DDBJ databases">
        <authorList>
            <person name="Okamura Y."/>
        </authorList>
    </citation>
    <scope>NUCLEOTIDE SEQUENCE</scope>
</reference>
<name>A0A9P0XAZ1_PIEBR</name>
<accession>A0A9P0XAZ1</accession>
<dbReference type="Proteomes" id="UP001152562">
    <property type="component" value="Unassembled WGS sequence"/>
</dbReference>
<evidence type="ECO:0000256" key="1">
    <source>
        <dbReference type="SAM" id="MobiDB-lite"/>
    </source>
</evidence>
<evidence type="ECO:0000313" key="2">
    <source>
        <dbReference type="EMBL" id="CAH4028432.1"/>
    </source>
</evidence>
<sequence length="261" mass="30161">MESRTLSPGGNKLEVSITDTEDENSLLPPSGPINISKEKTSPTVLQTRTELELSILLLISYLNSIHANEGKAETACSIKEFSNWPQLKEFLKTQFSERKYYTHLLTDSQECKQLTNEPLSRYALRIKTYLSKLLTEISINYGHKNREMYGRTAAMEELTLHHFQMGLSSRISNIVRCKSRSTKLSTSPFLKKKYNNTYSKQIPIRNNFQKSQLQHKPDPPTSSNPKSITFCRYCKKSGHTLKNYRKREYNIKFKSQNPRTP</sequence>